<gene>
    <name evidence="1" type="ORF">J2X16_003543</name>
</gene>
<comment type="caution">
    <text evidence="1">The sequence shown here is derived from an EMBL/GenBank/DDBJ whole genome shotgun (WGS) entry which is preliminary data.</text>
</comment>
<sequence length="152" mass="16406">SSAAKKRDSNLLFALSSSIFENFFSRYSATLLLSLSPHTVCFRIQSSAAKRRDFDLLSQRRQALFEKFFELLSARGLSQARLTSLSARLRSSRSAAVSGCSAVISEAHDFSTGFSGGARGVDRFSSGAVQRACALKAVVAPCISSRDARLSI</sequence>
<feature type="non-terminal residue" evidence="1">
    <location>
        <position position="1"/>
    </location>
</feature>
<organism evidence="1 2">
    <name type="scientific">Pelomonas aquatica</name>
    <dbReference type="NCBI Taxonomy" id="431058"/>
    <lineage>
        <taxon>Bacteria</taxon>
        <taxon>Pseudomonadati</taxon>
        <taxon>Pseudomonadota</taxon>
        <taxon>Betaproteobacteria</taxon>
        <taxon>Burkholderiales</taxon>
        <taxon>Sphaerotilaceae</taxon>
        <taxon>Roseateles</taxon>
    </lineage>
</organism>
<name>A0ABU1ZC19_9BURK</name>
<evidence type="ECO:0000313" key="2">
    <source>
        <dbReference type="Proteomes" id="UP001180536"/>
    </source>
</evidence>
<dbReference type="RefSeq" id="WP_310347148.1">
    <property type="nucleotide sequence ID" value="NZ_JAVDXQ010000005.1"/>
</dbReference>
<accession>A0ABU1ZC19</accession>
<dbReference type="EMBL" id="JAVDXQ010000005">
    <property type="protein sequence ID" value="MDR7298180.1"/>
    <property type="molecule type" value="Genomic_DNA"/>
</dbReference>
<proteinExistence type="predicted"/>
<keyword evidence="2" id="KW-1185">Reference proteome</keyword>
<evidence type="ECO:0000313" key="1">
    <source>
        <dbReference type="EMBL" id="MDR7298180.1"/>
    </source>
</evidence>
<reference evidence="1 2" key="1">
    <citation type="submission" date="2023-07" db="EMBL/GenBank/DDBJ databases">
        <title>Sorghum-associated microbial communities from plants grown in Nebraska, USA.</title>
        <authorList>
            <person name="Schachtman D."/>
        </authorList>
    </citation>
    <scope>NUCLEOTIDE SEQUENCE [LARGE SCALE GENOMIC DNA]</scope>
    <source>
        <strain evidence="1 2">BE310</strain>
    </source>
</reference>
<dbReference type="Proteomes" id="UP001180536">
    <property type="component" value="Unassembled WGS sequence"/>
</dbReference>
<protein>
    <submittedName>
        <fullName evidence="1">Uncharacterized protein</fullName>
    </submittedName>
</protein>